<keyword evidence="3" id="KW-0479">Metal-binding</keyword>
<dbReference type="Gene3D" id="3.60.130.10">
    <property type="entry name" value="Clavaminate synthase-like"/>
    <property type="match status" value="1"/>
</dbReference>
<dbReference type="CDD" id="cd00250">
    <property type="entry name" value="CAS_like"/>
    <property type="match status" value="1"/>
</dbReference>
<dbReference type="Gene3D" id="3.30.2020.30">
    <property type="match status" value="1"/>
</dbReference>
<feature type="domain" description="TauD/TfdA-like" evidence="7">
    <location>
        <begin position="130"/>
        <end position="371"/>
    </location>
</feature>
<evidence type="ECO:0000256" key="4">
    <source>
        <dbReference type="ARBA" id="ARBA00022964"/>
    </source>
</evidence>
<dbReference type="Proteomes" id="UP001304895">
    <property type="component" value="Unassembled WGS sequence"/>
</dbReference>
<dbReference type="GO" id="GO:0051213">
    <property type="term" value="F:dioxygenase activity"/>
    <property type="evidence" value="ECO:0007669"/>
    <property type="project" value="UniProtKB-KW"/>
</dbReference>
<dbReference type="Pfam" id="PF02668">
    <property type="entry name" value="TauD"/>
    <property type="match status" value="1"/>
</dbReference>
<evidence type="ECO:0000256" key="3">
    <source>
        <dbReference type="ARBA" id="ARBA00022723"/>
    </source>
</evidence>
<organism evidence="8 9">
    <name type="scientific">Trichocladium antarcticum</name>
    <dbReference type="NCBI Taxonomy" id="1450529"/>
    <lineage>
        <taxon>Eukaryota</taxon>
        <taxon>Fungi</taxon>
        <taxon>Dikarya</taxon>
        <taxon>Ascomycota</taxon>
        <taxon>Pezizomycotina</taxon>
        <taxon>Sordariomycetes</taxon>
        <taxon>Sordariomycetidae</taxon>
        <taxon>Sordariales</taxon>
        <taxon>Chaetomiaceae</taxon>
        <taxon>Trichocladium</taxon>
    </lineage>
</organism>
<reference evidence="8" key="1">
    <citation type="journal article" date="2023" name="Mol. Phylogenet. Evol.">
        <title>Genome-scale phylogeny and comparative genomics of the fungal order Sordariales.</title>
        <authorList>
            <person name="Hensen N."/>
            <person name="Bonometti L."/>
            <person name="Westerberg I."/>
            <person name="Brannstrom I.O."/>
            <person name="Guillou S."/>
            <person name="Cros-Aarteil S."/>
            <person name="Calhoun S."/>
            <person name="Haridas S."/>
            <person name="Kuo A."/>
            <person name="Mondo S."/>
            <person name="Pangilinan J."/>
            <person name="Riley R."/>
            <person name="LaButti K."/>
            <person name="Andreopoulos B."/>
            <person name="Lipzen A."/>
            <person name="Chen C."/>
            <person name="Yan M."/>
            <person name="Daum C."/>
            <person name="Ng V."/>
            <person name="Clum A."/>
            <person name="Steindorff A."/>
            <person name="Ohm R.A."/>
            <person name="Martin F."/>
            <person name="Silar P."/>
            <person name="Natvig D.O."/>
            <person name="Lalanne C."/>
            <person name="Gautier V."/>
            <person name="Ament-Velasquez S.L."/>
            <person name="Kruys A."/>
            <person name="Hutchinson M.I."/>
            <person name="Powell A.J."/>
            <person name="Barry K."/>
            <person name="Miller A.N."/>
            <person name="Grigoriev I.V."/>
            <person name="Debuchy R."/>
            <person name="Gladieux P."/>
            <person name="Hiltunen Thoren M."/>
            <person name="Johannesson H."/>
        </authorList>
    </citation>
    <scope>NUCLEOTIDE SEQUENCE</scope>
    <source>
        <strain evidence="8">CBS 123565</strain>
    </source>
</reference>
<name>A0AAN6UFP1_9PEZI</name>
<proteinExistence type="inferred from homology"/>
<dbReference type="SUPFAM" id="SSF51197">
    <property type="entry name" value="Clavaminate synthase-like"/>
    <property type="match status" value="1"/>
</dbReference>
<accession>A0AAN6UFP1</accession>
<dbReference type="EMBL" id="MU853419">
    <property type="protein sequence ID" value="KAK4132122.1"/>
    <property type="molecule type" value="Genomic_DNA"/>
</dbReference>
<dbReference type="PANTHER" id="PTHR10696">
    <property type="entry name" value="GAMMA-BUTYROBETAINE HYDROXYLASE-RELATED"/>
    <property type="match status" value="1"/>
</dbReference>
<evidence type="ECO:0000313" key="9">
    <source>
        <dbReference type="Proteomes" id="UP001304895"/>
    </source>
</evidence>
<evidence type="ECO:0000256" key="2">
    <source>
        <dbReference type="ARBA" id="ARBA00008654"/>
    </source>
</evidence>
<evidence type="ECO:0000256" key="6">
    <source>
        <dbReference type="ARBA" id="ARBA00023004"/>
    </source>
</evidence>
<reference evidence="8" key="2">
    <citation type="submission" date="2023-05" db="EMBL/GenBank/DDBJ databases">
        <authorList>
            <consortium name="Lawrence Berkeley National Laboratory"/>
            <person name="Steindorff A."/>
            <person name="Hensen N."/>
            <person name="Bonometti L."/>
            <person name="Westerberg I."/>
            <person name="Brannstrom I.O."/>
            <person name="Guillou S."/>
            <person name="Cros-Aarteil S."/>
            <person name="Calhoun S."/>
            <person name="Haridas S."/>
            <person name="Kuo A."/>
            <person name="Mondo S."/>
            <person name="Pangilinan J."/>
            <person name="Riley R."/>
            <person name="Labutti K."/>
            <person name="Andreopoulos B."/>
            <person name="Lipzen A."/>
            <person name="Chen C."/>
            <person name="Yanf M."/>
            <person name="Daum C."/>
            <person name="Ng V."/>
            <person name="Clum A."/>
            <person name="Ohm R."/>
            <person name="Martin F."/>
            <person name="Silar P."/>
            <person name="Natvig D."/>
            <person name="Lalanne C."/>
            <person name="Gautier V."/>
            <person name="Ament-Velasquez S.L."/>
            <person name="Kruys A."/>
            <person name="Hutchinson M.I."/>
            <person name="Powell A.J."/>
            <person name="Barry K."/>
            <person name="Miller A.N."/>
            <person name="Grigoriev I.V."/>
            <person name="Debuchy R."/>
            <person name="Gladieux P."/>
            <person name="Thoren M.H."/>
            <person name="Johannesson H."/>
        </authorList>
    </citation>
    <scope>NUCLEOTIDE SEQUENCE</scope>
    <source>
        <strain evidence="8">CBS 123565</strain>
    </source>
</reference>
<dbReference type="GO" id="GO:0045329">
    <property type="term" value="P:carnitine biosynthetic process"/>
    <property type="evidence" value="ECO:0007669"/>
    <property type="project" value="TreeGrafter"/>
</dbReference>
<dbReference type="InterPro" id="IPR042098">
    <property type="entry name" value="TauD-like_sf"/>
</dbReference>
<keyword evidence="6" id="KW-0408">Iron</keyword>
<gene>
    <name evidence="8" type="ORF">BT67DRAFT_367241</name>
</gene>
<dbReference type="InterPro" id="IPR003819">
    <property type="entry name" value="TauD/TfdA-like"/>
</dbReference>
<dbReference type="AlphaFoldDB" id="A0AAN6UFP1"/>
<dbReference type="InterPro" id="IPR038492">
    <property type="entry name" value="GBBH-like_N_sf"/>
</dbReference>
<evidence type="ECO:0000256" key="1">
    <source>
        <dbReference type="ARBA" id="ARBA00001954"/>
    </source>
</evidence>
<evidence type="ECO:0000313" key="8">
    <source>
        <dbReference type="EMBL" id="KAK4132122.1"/>
    </source>
</evidence>
<evidence type="ECO:0000259" key="7">
    <source>
        <dbReference type="Pfam" id="PF02668"/>
    </source>
</evidence>
<keyword evidence="9" id="KW-1185">Reference proteome</keyword>
<feature type="non-terminal residue" evidence="8">
    <location>
        <position position="1"/>
    </location>
</feature>
<comment type="caution">
    <text evidence="8">The sequence shown here is derived from an EMBL/GenBank/DDBJ whole genome shotgun (WGS) entry which is preliminary data.</text>
</comment>
<feature type="non-terminal residue" evidence="8">
    <location>
        <position position="414"/>
    </location>
</feature>
<keyword evidence="4" id="KW-0223">Dioxygenase</keyword>
<dbReference type="GO" id="GO:0046872">
    <property type="term" value="F:metal ion binding"/>
    <property type="evidence" value="ECO:0007669"/>
    <property type="project" value="UniProtKB-KW"/>
</dbReference>
<dbReference type="GO" id="GO:0005739">
    <property type="term" value="C:mitochondrion"/>
    <property type="evidence" value="ECO:0007669"/>
    <property type="project" value="TreeGrafter"/>
</dbReference>
<dbReference type="InterPro" id="IPR050411">
    <property type="entry name" value="AlphaKG_dependent_hydroxylases"/>
</dbReference>
<evidence type="ECO:0000256" key="5">
    <source>
        <dbReference type="ARBA" id="ARBA00023002"/>
    </source>
</evidence>
<dbReference type="PANTHER" id="PTHR10696:SF25">
    <property type="entry name" value="OXIDOREDUCTASE AIM17-RELATED"/>
    <property type="match status" value="1"/>
</dbReference>
<protein>
    <submittedName>
        <fullName evidence="8">Clavaminate synthase-like protein</fullName>
    </submittedName>
</protein>
<sequence>VISWNASSVKILCRGKPGVLMDSLWLRDACPCPRCVDPDSGQKIFSTTDLPDKPKVSRAFMNADGSLQVEFANDVLSGGATHNSVFPAAEVQSWVGGATGIRGVFSAPLGTIPWNTAMYQNMMAEGSCLVSYKDWTNKSSPAFWTAMADLSKTGLIIVTDVPQVENEVENVAKQIGPLQYTFYGWTWDVKSKPRAENVAYTSQFLGLHQDLMYHTPIPKIQLLHCLENSCEGGESLFSHGVRAAHELRLAAPAHYQTLVSNPTHFAYLKNGHHYFQRHSTINESIKGYPSSTYWAPPFQTTFRKRSGPEFATLAEWKTAATAFQKIVEDPANMIQLKLKPGQCVIFDNRRVLHGRREFATAEGSRWLKGCYVEPQVFYAMETRLAEHLKHPPLTAKQSLRLAEKEAQLVKETMP</sequence>
<keyword evidence="5" id="KW-0560">Oxidoreductase</keyword>
<comment type="similarity">
    <text evidence="2">Belongs to the gamma-BBH/TMLD family.</text>
</comment>
<comment type="cofactor">
    <cofactor evidence="1">
        <name>Fe(2+)</name>
        <dbReference type="ChEBI" id="CHEBI:29033"/>
    </cofactor>
</comment>